<dbReference type="NCBIfam" id="NF010738">
    <property type="entry name" value="PRK14140.1"/>
    <property type="match status" value="1"/>
</dbReference>
<proteinExistence type="inferred from homology"/>
<feature type="region of interest" description="Disordered" evidence="13">
    <location>
        <begin position="1"/>
        <end position="52"/>
    </location>
</feature>
<evidence type="ECO:0000256" key="9">
    <source>
        <dbReference type="ARBA" id="ARBA00076414"/>
    </source>
</evidence>
<gene>
    <name evidence="10" type="primary">grpE</name>
    <name evidence="14" type="ORF">ARMA_0506</name>
    <name evidence="15" type="ORF">SE16_13095</name>
</gene>
<dbReference type="PANTHER" id="PTHR21237">
    <property type="entry name" value="GRPE PROTEIN"/>
    <property type="match status" value="1"/>
</dbReference>
<dbReference type="Pfam" id="PF01025">
    <property type="entry name" value="GrpE"/>
    <property type="match status" value="1"/>
</dbReference>
<dbReference type="GO" id="GO:0051082">
    <property type="term" value="F:unfolded protein binding"/>
    <property type="evidence" value="ECO:0007669"/>
    <property type="project" value="TreeGrafter"/>
</dbReference>
<dbReference type="PRINTS" id="PR00773">
    <property type="entry name" value="GRPEPROTEIN"/>
</dbReference>
<dbReference type="OrthoDB" id="9812586at2"/>
<comment type="function">
    <text evidence="7 10 11">Participates actively in the response to hyperosmotic and heat shock by preventing the aggregation of stress-denatured proteins, in association with DnaK and GrpE. It is the nucleotide exchange factor for DnaK and may function as a thermosensor. Unfolded proteins bind initially to DnaJ; upon interaction with the DnaJ-bound protein, DnaK hydrolyzes its bound ATP, resulting in the formation of a stable complex. GrpE releases ADP from DnaK; ATP binding to DnaK triggers the release of the substrate protein, thus completing the reaction cycle. Several rounds of ATP-dependent interactions between DnaJ, DnaK and GrpE are required for fully efficient folding.</text>
</comment>
<reference evidence="15 17" key="2">
    <citation type="submission" date="2015-07" db="EMBL/GenBank/DDBJ databases">
        <title>Whole genome sequence of Ardenticatena maritima DSM 23922.</title>
        <authorList>
            <person name="Hemp J."/>
            <person name="Ward L.M."/>
            <person name="Pace L.A."/>
            <person name="Fischer W.W."/>
        </authorList>
    </citation>
    <scope>NUCLEOTIDE SEQUENCE [LARGE SCALE GENOMIC DNA]</scope>
    <source>
        <strain evidence="15 17">110S</strain>
    </source>
</reference>
<feature type="compositionally biased region" description="Low complexity" evidence="13">
    <location>
        <begin position="21"/>
        <end position="43"/>
    </location>
</feature>
<evidence type="ECO:0000313" key="16">
    <source>
        <dbReference type="Proteomes" id="UP000037784"/>
    </source>
</evidence>
<dbReference type="FunCoup" id="A0A0M8K5F8">
    <property type="interactions" value="442"/>
</dbReference>
<organism evidence="14 16">
    <name type="scientific">Ardenticatena maritima</name>
    <dbReference type="NCBI Taxonomy" id="872965"/>
    <lineage>
        <taxon>Bacteria</taxon>
        <taxon>Bacillati</taxon>
        <taxon>Chloroflexota</taxon>
        <taxon>Ardenticatenia</taxon>
        <taxon>Ardenticatenales</taxon>
        <taxon>Ardenticatenaceae</taxon>
        <taxon>Ardenticatena</taxon>
    </lineage>
</organism>
<dbReference type="Gene3D" id="2.30.22.10">
    <property type="entry name" value="Head domain of nucleotide exchange factor GrpE"/>
    <property type="match status" value="1"/>
</dbReference>
<dbReference type="STRING" id="872965.SE16_13095"/>
<dbReference type="GO" id="GO:0000774">
    <property type="term" value="F:adenyl-nucleotide exchange factor activity"/>
    <property type="evidence" value="ECO:0007669"/>
    <property type="project" value="InterPro"/>
</dbReference>
<keyword evidence="4 10" id="KW-0963">Cytoplasm</keyword>
<keyword evidence="5 10" id="KW-0346">Stress response</keyword>
<dbReference type="GO" id="GO:0042803">
    <property type="term" value="F:protein homodimerization activity"/>
    <property type="evidence" value="ECO:0007669"/>
    <property type="project" value="InterPro"/>
</dbReference>
<reference evidence="16" key="3">
    <citation type="submission" date="2015-08" db="EMBL/GenBank/DDBJ databases">
        <title>Draft Genome Sequence of a Heterotrophic Facultative Anaerobic Bacterium Ardenticatena maritima Strain 110S.</title>
        <authorList>
            <person name="Kawaichi S."/>
            <person name="Yoshida T."/>
            <person name="Sako Y."/>
            <person name="Nakamura R."/>
        </authorList>
    </citation>
    <scope>NUCLEOTIDE SEQUENCE [LARGE SCALE GENOMIC DNA]</scope>
    <source>
        <strain evidence="16">110S</strain>
    </source>
</reference>
<dbReference type="InterPro" id="IPR000740">
    <property type="entry name" value="GrpE"/>
</dbReference>
<evidence type="ECO:0000313" key="15">
    <source>
        <dbReference type="EMBL" id="KPL86279.1"/>
    </source>
</evidence>
<evidence type="ECO:0000256" key="5">
    <source>
        <dbReference type="ARBA" id="ARBA00023016"/>
    </source>
</evidence>
<evidence type="ECO:0000256" key="10">
    <source>
        <dbReference type="HAMAP-Rule" id="MF_01151"/>
    </source>
</evidence>
<evidence type="ECO:0000256" key="8">
    <source>
        <dbReference type="ARBA" id="ARBA00072274"/>
    </source>
</evidence>
<dbReference type="EMBL" id="BBZA01000030">
    <property type="protein sequence ID" value="GAP62083.1"/>
    <property type="molecule type" value="Genomic_DNA"/>
</dbReference>
<keyword evidence="16" id="KW-1185">Reference proteome</keyword>
<evidence type="ECO:0000256" key="1">
    <source>
        <dbReference type="ARBA" id="ARBA00004496"/>
    </source>
</evidence>
<sequence>MTKEKEQQHVEQEQAQEEQPETTAQAEANSEAAEATETPSTEELMSQLDEARRQAEEYLDNWRRTAAEFQNFRKRKEREMQEFEQRANERLILKLLPVLDDFHRALANVPEDLKDHDFVKGIELIERKFWGVLEQEGVTPIESSPGTPFDPAEHEALLSEEHDEFESGQIIEEYQRGYKHRGRVIRPARVRVAQ</sequence>
<dbReference type="HAMAP" id="MF_01151">
    <property type="entry name" value="GrpE"/>
    <property type="match status" value="1"/>
</dbReference>
<evidence type="ECO:0000313" key="14">
    <source>
        <dbReference type="EMBL" id="GAP62083.1"/>
    </source>
</evidence>
<comment type="subunit">
    <text evidence="3 10">Homodimer.</text>
</comment>
<evidence type="ECO:0000256" key="4">
    <source>
        <dbReference type="ARBA" id="ARBA00022490"/>
    </source>
</evidence>
<dbReference type="PATRIC" id="fig|872965.6.peg.2258"/>
<evidence type="ECO:0000256" key="13">
    <source>
        <dbReference type="SAM" id="MobiDB-lite"/>
    </source>
</evidence>
<comment type="caution">
    <text evidence="14">The sequence shown here is derived from an EMBL/GenBank/DDBJ whole genome shotgun (WGS) entry which is preliminary data.</text>
</comment>
<comment type="similarity">
    <text evidence="2 10 12">Belongs to the GrpE family.</text>
</comment>
<dbReference type="GO" id="GO:0006457">
    <property type="term" value="P:protein folding"/>
    <property type="evidence" value="ECO:0007669"/>
    <property type="project" value="InterPro"/>
</dbReference>
<evidence type="ECO:0000256" key="3">
    <source>
        <dbReference type="ARBA" id="ARBA00011738"/>
    </source>
</evidence>
<evidence type="ECO:0000256" key="12">
    <source>
        <dbReference type="RuleBase" id="RU004478"/>
    </source>
</evidence>
<dbReference type="Proteomes" id="UP000037784">
    <property type="component" value="Unassembled WGS sequence"/>
</dbReference>
<accession>A0A0M8K5F8</accession>
<dbReference type="FunFam" id="2.30.22.10:FF:000001">
    <property type="entry name" value="Protein GrpE"/>
    <property type="match status" value="1"/>
</dbReference>
<reference evidence="14 16" key="1">
    <citation type="journal article" date="2015" name="Genome Announc.">
        <title>Draft Genome Sequence of a Heterotrophic Facultative Anaerobic Thermophilic Bacterium, Ardenticatena maritima Strain 110ST.</title>
        <authorList>
            <person name="Kawaichi S."/>
            <person name="Yoshida T."/>
            <person name="Sako Y."/>
            <person name="Nakamura R."/>
        </authorList>
    </citation>
    <scope>NUCLEOTIDE SEQUENCE [LARGE SCALE GENOMIC DNA]</scope>
    <source>
        <strain evidence="14 16">110S</strain>
    </source>
</reference>
<dbReference type="EMBL" id="LGKN01000009">
    <property type="protein sequence ID" value="KPL86279.1"/>
    <property type="molecule type" value="Genomic_DNA"/>
</dbReference>
<dbReference type="Gene3D" id="3.90.20.20">
    <property type="match status" value="1"/>
</dbReference>
<feature type="compositionally biased region" description="Basic and acidic residues" evidence="13">
    <location>
        <begin position="1"/>
        <end position="12"/>
    </location>
</feature>
<dbReference type="CDD" id="cd00446">
    <property type="entry name" value="GrpE"/>
    <property type="match status" value="1"/>
</dbReference>
<dbReference type="GO" id="GO:0005737">
    <property type="term" value="C:cytoplasm"/>
    <property type="evidence" value="ECO:0007669"/>
    <property type="project" value="UniProtKB-SubCell"/>
</dbReference>
<dbReference type="SUPFAM" id="SSF51064">
    <property type="entry name" value="Head domain of nucleotide exchange factor GrpE"/>
    <property type="match status" value="1"/>
</dbReference>
<name>A0A0M8K5F8_9CHLR</name>
<dbReference type="PROSITE" id="PS01071">
    <property type="entry name" value="GRPE"/>
    <property type="match status" value="1"/>
</dbReference>
<comment type="subcellular location">
    <subcellularLocation>
        <location evidence="1 10">Cytoplasm</location>
    </subcellularLocation>
</comment>
<dbReference type="GO" id="GO:0051087">
    <property type="term" value="F:protein-folding chaperone binding"/>
    <property type="evidence" value="ECO:0007669"/>
    <property type="project" value="InterPro"/>
</dbReference>
<protein>
    <recommendedName>
        <fullName evidence="8 10">Protein GrpE</fullName>
    </recommendedName>
    <alternativeName>
        <fullName evidence="9 10">HSP-70 cofactor</fullName>
    </alternativeName>
</protein>
<dbReference type="InterPro" id="IPR009012">
    <property type="entry name" value="GrpE_head"/>
</dbReference>
<evidence type="ECO:0000256" key="11">
    <source>
        <dbReference type="RuleBase" id="RU000639"/>
    </source>
</evidence>
<keyword evidence="6 10" id="KW-0143">Chaperone</keyword>
<evidence type="ECO:0000313" key="17">
    <source>
        <dbReference type="Proteomes" id="UP000050502"/>
    </source>
</evidence>
<dbReference type="InParanoid" id="A0A0M8K5F8"/>
<dbReference type="PANTHER" id="PTHR21237:SF23">
    <property type="entry name" value="GRPE PROTEIN HOMOLOG, MITOCHONDRIAL"/>
    <property type="match status" value="1"/>
</dbReference>
<dbReference type="RefSeq" id="WP_054492007.1">
    <property type="nucleotide sequence ID" value="NZ_BBZA01000030.1"/>
</dbReference>
<dbReference type="Proteomes" id="UP000050502">
    <property type="component" value="Unassembled WGS sequence"/>
</dbReference>
<dbReference type="InterPro" id="IPR013805">
    <property type="entry name" value="GrpE_CC"/>
</dbReference>
<evidence type="ECO:0000256" key="6">
    <source>
        <dbReference type="ARBA" id="ARBA00023186"/>
    </source>
</evidence>
<evidence type="ECO:0000256" key="2">
    <source>
        <dbReference type="ARBA" id="ARBA00009054"/>
    </source>
</evidence>
<evidence type="ECO:0000256" key="7">
    <source>
        <dbReference type="ARBA" id="ARBA00053401"/>
    </source>
</evidence>
<dbReference type="AlphaFoldDB" id="A0A0M8K5F8"/>
<dbReference type="SUPFAM" id="SSF58014">
    <property type="entry name" value="Coiled-coil domain of nucleotide exchange factor GrpE"/>
    <property type="match status" value="1"/>
</dbReference>